<feature type="region of interest" description="Disordered" evidence="5">
    <location>
        <begin position="26"/>
        <end position="62"/>
    </location>
</feature>
<dbReference type="EMBL" id="NEVM01000005">
    <property type="protein sequence ID" value="OZI31088.1"/>
    <property type="molecule type" value="Genomic_DNA"/>
</dbReference>
<evidence type="ECO:0000256" key="1">
    <source>
        <dbReference type="ARBA" id="ARBA00004141"/>
    </source>
</evidence>
<evidence type="ECO:0000256" key="2">
    <source>
        <dbReference type="ARBA" id="ARBA00022692"/>
    </source>
</evidence>
<feature type="domain" description="Sodium/calcium exchanger membrane region" evidence="7">
    <location>
        <begin position="116"/>
        <end position="258"/>
    </location>
</feature>
<dbReference type="AlphaFoldDB" id="A0A261S179"/>
<feature type="transmembrane region" description="Helical" evidence="6">
    <location>
        <begin position="111"/>
        <end position="129"/>
    </location>
</feature>
<evidence type="ECO:0000313" key="8">
    <source>
        <dbReference type="EMBL" id="OZI31088.1"/>
    </source>
</evidence>
<sequence>MARHRHRHCSGGDLRRTACPNSFHGVSAGVGDHRRRGRCSRPSCAVGRAAGRADPRHVGPGLERDRRRSRFYRLGLLHAIKSTAWLHEYVNAARDAAALTVTSDNDKPTRVMAVLSLTLLVITLLTIFYGGETLAPMIETIMRDAELPYSGVGVIIAMIVALPETLTTARAAHAGQVQVSFNVALGSAMASIGLTIPVVALASTILHIPLALGLGPKEMVLLVLTTVVGILTVVSGRASVLRGSLHLTICAAYLFLAFVP</sequence>
<dbReference type="InterPro" id="IPR004837">
    <property type="entry name" value="NaCa_Exmemb"/>
</dbReference>
<dbReference type="PANTHER" id="PTHR37958:SF1">
    <property type="entry name" value="SODIUM-POTASSIUM_PROTON ANTIPORTER CHAA"/>
    <property type="match status" value="1"/>
</dbReference>
<gene>
    <name evidence="8" type="ORF">CAL29_24445</name>
</gene>
<dbReference type="InterPro" id="IPR052946">
    <property type="entry name" value="Alkaline_pH_Ca-Antiporter"/>
</dbReference>
<keyword evidence="4 6" id="KW-0472">Membrane</keyword>
<evidence type="ECO:0000256" key="5">
    <source>
        <dbReference type="SAM" id="MobiDB-lite"/>
    </source>
</evidence>
<dbReference type="Pfam" id="PF01699">
    <property type="entry name" value="Na_Ca_ex"/>
    <property type="match status" value="1"/>
</dbReference>
<dbReference type="GO" id="GO:0015386">
    <property type="term" value="F:potassium:proton antiporter activity"/>
    <property type="evidence" value="ECO:0007669"/>
    <property type="project" value="TreeGrafter"/>
</dbReference>
<keyword evidence="9" id="KW-1185">Reference proteome</keyword>
<dbReference type="GO" id="GO:0005886">
    <property type="term" value="C:plasma membrane"/>
    <property type="evidence" value="ECO:0007669"/>
    <property type="project" value="TreeGrafter"/>
</dbReference>
<protein>
    <recommendedName>
        <fullName evidence="7">Sodium/calcium exchanger membrane region domain-containing protein</fullName>
    </recommendedName>
</protein>
<evidence type="ECO:0000256" key="6">
    <source>
        <dbReference type="SAM" id="Phobius"/>
    </source>
</evidence>
<evidence type="ECO:0000256" key="3">
    <source>
        <dbReference type="ARBA" id="ARBA00022989"/>
    </source>
</evidence>
<feature type="transmembrane region" description="Helical" evidence="6">
    <location>
        <begin position="243"/>
        <end position="259"/>
    </location>
</feature>
<feature type="transmembrane region" description="Helical" evidence="6">
    <location>
        <begin position="181"/>
        <end position="207"/>
    </location>
</feature>
<comment type="subcellular location">
    <subcellularLocation>
        <location evidence="1">Membrane</location>
        <topology evidence="1">Multi-pass membrane protein</topology>
    </subcellularLocation>
</comment>
<comment type="caution">
    <text evidence="8">The sequence shown here is derived from an EMBL/GenBank/DDBJ whole genome shotgun (WGS) entry which is preliminary data.</text>
</comment>
<feature type="transmembrane region" description="Helical" evidence="6">
    <location>
        <begin position="219"/>
        <end position="236"/>
    </location>
</feature>
<keyword evidence="2 6" id="KW-0812">Transmembrane</keyword>
<evidence type="ECO:0000313" key="9">
    <source>
        <dbReference type="Proteomes" id="UP000216020"/>
    </source>
</evidence>
<proteinExistence type="predicted"/>
<evidence type="ECO:0000259" key="7">
    <source>
        <dbReference type="Pfam" id="PF01699"/>
    </source>
</evidence>
<dbReference type="GO" id="GO:0015385">
    <property type="term" value="F:sodium:proton antiporter activity"/>
    <property type="evidence" value="ECO:0007669"/>
    <property type="project" value="TreeGrafter"/>
</dbReference>
<reference evidence="9" key="1">
    <citation type="submission" date="2017-05" db="EMBL/GenBank/DDBJ databases">
        <title>Complete and WGS of Bordetella genogroups.</title>
        <authorList>
            <person name="Spilker T."/>
            <person name="Lipuma J."/>
        </authorList>
    </citation>
    <scope>NUCLEOTIDE SEQUENCE [LARGE SCALE GENOMIC DNA]</scope>
    <source>
        <strain evidence="9">AU16122</strain>
    </source>
</reference>
<dbReference type="OrthoDB" id="9787814at2"/>
<dbReference type="Proteomes" id="UP000216020">
    <property type="component" value="Unassembled WGS sequence"/>
</dbReference>
<organism evidence="8 9">
    <name type="scientific">Bordetella genomosp. 10</name>
    <dbReference type="NCBI Taxonomy" id="1416804"/>
    <lineage>
        <taxon>Bacteria</taxon>
        <taxon>Pseudomonadati</taxon>
        <taxon>Pseudomonadota</taxon>
        <taxon>Betaproteobacteria</taxon>
        <taxon>Burkholderiales</taxon>
        <taxon>Alcaligenaceae</taxon>
        <taxon>Bordetella</taxon>
    </lineage>
</organism>
<name>A0A261S179_9BORD</name>
<feature type="transmembrane region" description="Helical" evidence="6">
    <location>
        <begin position="149"/>
        <end position="169"/>
    </location>
</feature>
<evidence type="ECO:0000256" key="4">
    <source>
        <dbReference type="ARBA" id="ARBA00023136"/>
    </source>
</evidence>
<keyword evidence="3 6" id="KW-1133">Transmembrane helix</keyword>
<dbReference type="PANTHER" id="PTHR37958">
    <property type="entry name" value="SODIUM-POTASSIUM/PROTON ANTIPORTER CHAA"/>
    <property type="match status" value="1"/>
</dbReference>
<accession>A0A261S179</accession>
<feature type="compositionally biased region" description="Basic and acidic residues" evidence="5">
    <location>
        <begin position="51"/>
        <end position="62"/>
    </location>
</feature>